<proteinExistence type="predicted"/>
<organism evidence="2 3">
    <name type="scientific">Elysia marginata</name>
    <dbReference type="NCBI Taxonomy" id="1093978"/>
    <lineage>
        <taxon>Eukaryota</taxon>
        <taxon>Metazoa</taxon>
        <taxon>Spiralia</taxon>
        <taxon>Lophotrochozoa</taxon>
        <taxon>Mollusca</taxon>
        <taxon>Gastropoda</taxon>
        <taxon>Heterobranchia</taxon>
        <taxon>Euthyneura</taxon>
        <taxon>Panpulmonata</taxon>
        <taxon>Sacoglossa</taxon>
        <taxon>Placobranchoidea</taxon>
        <taxon>Plakobranchidae</taxon>
        <taxon>Elysia</taxon>
    </lineage>
</organism>
<comment type="caution">
    <text evidence="2">The sequence shown here is derived from an EMBL/GenBank/DDBJ whole genome shotgun (WGS) entry which is preliminary data.</text>
</comment>
<name>A0AAV4JT41_9GAST</name>
<dbReference type="Gene3D" id="2.170.300.10">
    <property type="entry name" value="Tie2 ligand-binding domain superfamily"/>
    <property type="match status" value="1"/>
</dbReference>
<protein>
    <submittedName>
        <fullName evidence="2">Multiple epidermal growth factor-like domains 10</fullName>
    </submittedName>
</protein>
<reference evidence="2 3" key="1">
    <citation type="journal article" date="2021" name="Elife">
        <title>Chloroplast acquisition without the gene transfer in kleptoplastic sea slugs, Plakobranchus ocellatus.</title>
        <authorList>
            <person name="Maeda T."/>
            <person name="Takahashi S."/>
            <person name="Yoshida T."/>
            <person name="Shimamura S."/>
            <person name="Takaki Y."/>
            <person name="Nagai Y."/>
            <person name="Toyoda A."/>
            <person name="Suzuki Y."/>
            <person name="Arimoto A."/>
            <person name="Ishii H."/>
            <person name="Satoh N."/>
            <person name="Nishiyama T."/>
            <person name="Hasebe M."/>
            <person name="Maruyama T."/>
            <person name="Minagawa J."/>
            <person name="Obokata J."/>
            <person name="Shigenobu S."/>
        </authorList>
    </citation>
    <scope>NUCLEOTIDE SEQUENCE [LARGE SCALE GENOMIC DNA]</scope>
</reference>
<dbReference type="EMBL" id="BMAT01014074">
    <property type="protein sequence ID" value="GFS25949.1"/>
    <property type="molecule type" value="Genomic_DNA"/>
</dbReference>
<dbReference type="AlphaFoldDB" id="A0AAV4JT41"/>
<dbReference type="PANTHER" id="PTHR24043:SF8">
    <property type="entry name" value="EGF-LIKE DOMAIN-CONTAINING PROTEIN"/>
    <property type="match status" value="1"/>
</dbReference>
<keyword evidence="3" id="KW-1185">Reference proteome</keyword>
<dbReference type="PANTHER" id="PTHR24043">
    <property type="entry name" value="SCAVENGER RECEPTOR CLASS F"/>
    <property type="match status" value="1"/>
</dbReference>
<keyword evidence="1" id="KW-0245">EGF-like domain</keyword>
<gene>
    <name evidence="2" type="ORF">ElyMa_007039000</name>
</gene>
<dbReference type="GO" id="GO:0005044">
    <property type="term" value="F:scavenger receptor activity"/>
    <property type="evidence" value="ECO:0007669"/>
    <property type="project" value="InterPro"/>
</dbReference>
<evidence type="ECO:0000313" key="3">
    <source>
        <dbReference type="Proteomes" id="UP000762676"/>
    </source>
</evidence>
<sequence length="82" mass="9103">MWMVLVTRAVNQAIKMLYVHRGCDPGYQGALCTKECERRTHGENCSLTCSEYCKGEDNSCDNVDGTCDQGCDPGYQGAQCRQ</sequence>
<evidence type="ECO:0000313" key="2">
    <source>
        <dbReference type="EMBL" id="GFS25949.1"/>
    </source>
</evidence>
<accession>A0AAV4JT41</accession>
<dbReference type="Proteomes" id="UP000762676">
    <property type="component" value="Unassembled WGS sequence"/>
</dbReference>
<evidence type="ECO:0000256" key="1">
    <source>
        <dbReference type="ARBA" id="ARBA00022536"/>
    </source>
</evidence>
<feature type="non-terminal residue" evidence="2">
    <location>
        <position position="82"/>
    </location>
</feature>
<dbReference type="InterPro" id="IPR042635">
    <property type="entry name" value="MEGF10/SREC1/2-like"/>
</dbReference>